<feature type="non-terminal residue" evidence="1">
    <location>
        <position position="1"/>
    </location>
</feature>
<organism evidence="1">
    <name type="scientific">marine sediment metagenome</name>
    <dbReference type="NCBI Taxonomy" id="412755"/>
    <lineage>
        <taxon>unclassified sequences</taxon>
        <taxon>metagenomes</taxon>
        <taxon>ecological metagenomes</taxon>
    </lineage>
</organism>
<sequence length="98" mass="10611">GHAWNTAINPLTSDNSVDNGAGSLGSFTSSITNLIAGQQYWVRAYATNTEGTVYGANYSFFAGSLNTQQIQGNFEVVQTRLHYIDADGAERWMEGTLV</sequence>
<evidence type="ECO:0008006" key="2">
    <source>
        <dbReference type="Google" id="ProtNLM"/>
    </source>
</evidence>
<comment type="caution">
    <text evidence="1">The sequence shown here is derived from an EMBL/GenBank/DDBJ whole genome shotgun (WGS) entry which is preliminary data.</text>
</comment>
<evidence type="ECO:0000313" key="1">
    <source>
        <dbReference type="EMBL" id="KKL65523.1"/>
    </source>
</evidence>
<name>A0A0F9DUK8_9ZZZZ</name>
<protein>
    <recommendedName>
        <fullName evidence="2">Fibronectin type-III domain-containing protein</fullName>
    </recommendedName>
</protein>
<dbReference type="AlphaFoldDB" id="A0A0F9DUK8"/>
<proteinExistence type="predicted"/>
<gene>
    <name evidence="1" type="ORF">LCGC14_2154160</name>
</gene>
<dbReference type="EMBL" id="LAZR01027505">
    <property type="protein sequence ID" value="KKL65523.1"/>
    <property type="molecule type" value="Genomic_DNA"/>
</dbReference>
<accession>A0A0F9DUK8</accession>
<reference evidence="1" key="1">
    <citation type="journal article" date="2015" name="Nature">
        <title>Complex archaea that bridge the gap between prokaryotes and eukaryotes.</title>
        <authorList>
            <person name="Spang A."/>
            <person name="Saw J.H."/>
            <person name="Jorgensen S.L."/>
            <person name="Zaremba-Niedzwiedzka K."/>
            <person name="Martijn J."/>
            <person name="Lind A.E."/>
            <person name="van Eijk R."/>
            <person name="Schleper C."/>
            <person name="Guy L."/>
            <person name="Ettema T.J."/>
        </authorList>
    </citation>
    <scope>NUCLEOTIDE SEQUENCE</scope>
</reference>